<dbReference type="SMART" id="SM00345">
    <property type="entry name" value="HTH_GNTR"/>
    <property type="match status" value="1"/>
</dbReference>
<dbReference type="InterPro" id="IPR036388">
    <property type="entry name" value="WH-like_DNA-bd_sf"/>
</dbReference>
<dbReference type="Proteomes" id="UP000632535">
    <property type="component" value="Unassembled WGS sequence"/>
</dbReference>
<dbReference type="Gene3D" id="1.10.10.10">
    <property type="entry name" value="Winged helix-like DNA-binding domain superfamily/Winged helix DNA-binding domain"/>
    <property type="match status" value="1"/>
</dbReference>
<accession>A0ABQ2B2J4</accession>
<dbReference type="Pfam" id="PF07729">
    <property type="entry name" value="FCD"/>
    <property type="match status" value="1"/>
</dbReference>
<dbReference type="InterPro" id="IPR000524">
    <property type="entry name" value="Tscrpt_reg_HTH_GntR"/>
</dbReference>
<gene>
    <name evidence="5" type="ORF">GCM10007368_00890</name>
</gene>
<dbReference type="SMART" id="SM00895">
    <property type="entry name" value="FCD"/>
    <property type="match status" value="1"/>
</dbReference>
<keyword evidence="3" id="KW-0804">Transcription</keyword>
<sequence length="224" mass="24573">MRRRLLADHVFDELLSQLMDGTLPAGSSLNIEALARDLDVSPTPVREALARLEATGMVRRVALRGYSVTPAPTAKELTDLMDARLAVEPVTAFYACERGGEEFLAELERAVAELDASPNGPTYQEFRDYWEADERFHALVARAADNTYLQAAFAALGGLVQRFRQFSGTGVTDKQVAVAEHRAILDAMRSGVPERAQELMRLHIEGVRSRSLAERGEPAPPPGV</sequence>
<dbReference type="Gene3D" id="1.20.120.530">
    <property type="entry name" value="GntR ligand-binding domain-like"/>
    <property type="match status" value="1"/>
</dbReference>
<evidence type="ECO:0000256" key="1">
    <source>
        <dbReference type="ARBA" id="ARBA00023015"/>
    </source>
</evidence>
<dbReference type="InterPro" id="IPR011711">
    <property type="entry name" value="GntR_C"/>
</dbReference>
<dbReference type="InterPro" id="IPR008920">
    <property type="entry name" value="TF_FadR/GntR_C"/>
</dbReference>
<dbReference type="SUPFAM" id="SSF46785">
    <property type="entry name" value="Winged helix' DNA-binding domain"/>
    <property type="match status" value="1"/>
</dbReference>
<evidence type="ECO:0000313" key="5">
    <source>
        <dbReference type="EMBL" id="GGI04384.1"/>
    </source>
</evidence>
<dbReference type="SUPFAM" id="SSF48008">
    <property type="entry name" value="GntR ligand-binding domain-like"/>
    <property type="match status" value="1"/>
</dbReference>
<feature type="domain" description="HTH gntR-type" evidence="4">
    <location>
        <begin position="4"/>
        <end position="71"/>
    </location>
</feature>
<reference evidence="6" key="1">
    <citation type="journal article" date="2019" name="Int. J. Syst. Evol. Microbiol.">
        <title>The Global Catalogue of Microorganisms (GCM) 10K type strain sequencing project: providing services to taxonomists for standard genome sequencing and annotation.</title>
        <authorList>
            <consortium name="The Broad Institute Genomics Platform"/>
            <consortium name="The Broad Institute Genome Sequencing Center for Infectious Disease"/>
            <person name="Wu L."/>
            <person name="Ma J."/>
        </authorList>
    </citation>
    <scope>NUCLEOTIDE SEQUENCE [LARGE SCALE GENOMIC DNA]</scope>
    <source>
        <strain evidence="6">CCM 8653</strain>
    </source>
</reference>
<dbReference type="PANTHER" id="PTHR43537">
    <property type="entry name" value="TRANSCRIPTIONAL REGULATOR, GNTR FAMILY"/>
    <property type="match status" value="1"/>
</dbReference>
<evidence type="ECO:0000259" key="4">
    <source>
        <dbReference type="PROSITE" id="PS50949"/>
    </source>
</evidence>
<name>A0ABQ2B2J4_9MICO</name>
<evidence type="ECO:0000256" key="2">
    <source>
        <dbReference type="ARBA" id="ARBA00023125"/>
    </source>
</evidence>
<keyword evidence="1" id="KW-0805">Transcription regulation</keyword>
<dbReference type="PROSITE" id="PS50949">
    <property type="entry name" value="HTH_GNTR"/>
    <property type="match status" value="1"/>
</dbReference>
<dbReference type="PANTHER" id="PTHR43537:SF24">
    <property type="entry name" value="GLUCONATE OPERON TRANSCRIPTIONAL REPRESSOR"/>
    <property type="match status" value="1"/>
</dbReference>
<keyword evidence="2" id="KW-0238">DNA-binding</keyword>
<organism evidence="5 6">
    <name type="scientific">Isoptericola cucumis</name>
    <dbReference type="NCBI Taxonomy" id="1776856"/>
    <lineage>
        <taxon>Bacteria</taxon>
        <taxon>Bacillati</taxon>
        <taxon>Actinomycetota</taxon>
        <taxon>Actinomycetes</taxon>
        <taxon>Micrococcales</taxon>
        <taxon>Promicromonosporaceae</taxon>
        <taxon>Isoptericola</taxon>
    </lineage>
</organism>
<comment type="caution">
    <text evidence="5">The sequence shown here is derived from an EMBL/GenBank/DDBJ whole genome shotgun (WGS) entry which is preliminary data.</text>
</comment>
<keyword evidence="6" id="KW-1185">Reference proteome</keyword>
<proteinExistence type="predicted"/>
<evidence type="ECO:0000256" key="3">
    <source>
        <dbReference type="ARBA" id="ARBA00023163"/>
    </source>
</evidence>
<dbReference type="EMBL" id="BMDG01000001">
    <property type="protein sequence ID" value="GGI04384.1"/>
    <property type="molecule type" value="Genomic_DNA"/>
</dbReference>
<evidence type="ECO:0000313" key="6">
    <source>
        <dbReference type="Proteomes" id="UP000632535"/>
    </source>
</evidence>
<protein>
    <submittedName>
        <fullName evidence="5">GntR family transcriptional regulator</fullName>
    </submittedName>
</protein>
<dbReference type="Pfam" id="PF00392">
    <property type="entry name" value="GntR"/>
    <property type="match status" value="1"/>
</dbReference>
<dbReference type="InterPro" id="IPR036390">
    <property type="entry name" value="WH_DNA-bd_sf"/>
</dbReference>